<evidence type="ECO:0000313" key="1">
    <source>
        <dbReference type="EMBL" id="OUI89891.1"/>
    </source>
</evidence>
<dbReference type="Proteomes" id="UP000194641">
    <property type="component" value="Unassembled WGS sequence"/>
</dbReference>
<organism evidence="1 2">
    <name type="scientific">Acetobacter indonesiensis</name>
    <dbReference type="NCBI Taxonomy" id="104101"/>
    <lineage>
        <taxon>Bacteria</taxon>
        <taxon>Pseudomonadati</taxon>
        <taxon>Pseudomonadota</taxon>
        <taxon>Alphaproteobacteria</taxon>
        <taxon>Acetobacterales</taxon>
        <taxon>Acetobacteraceae</taxon>
        <taxon>Acetobacter</taxon>
    </lineage>
</organism>
<protein>
    <recommendedName>
        <fullName evidence="3">MobA/MobL protein domain-containing protein</fullName>
    </recommendedName>
</protein>
<dbReference type="EMBL" id="JOPA01000066">
    <property type="protein sequence ID" value="OUI89891.1"/>
    <property type="molecule type" value="Genomic_DNA"/>
</dbReference>
<accession>A0A252AJX3</accession>
<reference evidence="2" key="1">
    <citation type="submission" date="2014-06" db="EMBL/GenBank/DDBJ databases">
        <authorList>
            <person name="Winans N.J."/>
            <person name="Newell P.D."/>
            <person name="Douglas A.E."/>
        </authorList>
    </citation>
    <scope>NUCLEOTIDE SEQUENCE [LARGE SCALE GENOMIC DNA]</scope>
</reference>
<evidence type="ECO:0008006" key="3">
    <source>
        <dbReference type="Google" id="ProtNLM"/>
    </source>
</evidence>
<proteinExistence type="predicted"/>
<evidence type="ECO:0000313" key="2">
    <source>
        <dbReference type="Proteomes" id="UP000194641"/>
    </source>
</evidence>
<sequence length="168" mass="19786">MRARRLHPGALAKDTALQHGATNRAGDAAYRAAMRDLQDTYWLEVCAALGIRRFGFSRRRMTRAEWHKEKIVRNCSRAADVKLGEDMQRVKTAAAELLKWQQDLEQWRLQMLGDRDRIRQEIMRETDARYREHIEKHGRLYQTEVALRIETEKQLAHRTPEEELICSS</sequence>
<dbReference type="AlphaFoldDB" id="A0A252AJX3"/>
<comment type="caution">
    <text evidence="1">The sequence shown here is derived from an EMBL/GenBank/DDBJ whole genome shotgun (WGS) entry which is preliminary data.</text>
</comment>
<gene>
    <name evidence="1" type="ORF">HK17_15260</name>
</gene>
<name>A0A252AJX3_9PROT</name>